<evidence type="ECO:0000313" key="5">
    <source>
        <dbReference type="Proteomes" id="UP000283538"/>
    </source>
</evidence>
<dbReference type="Pfam" id="PF14358">
    <property type="entry name" value="DUF4405"/>
    <property type="match status" value="1"/>
</dbReference>
<protein>
    <submittedName>
        <fullName evidence="3">DUF4405 domain-containing protein</fullName>
    </submittedName>
</protein>
<name>A0A415RVT7_9BACE</name>
<keyword evidence="1" id="KW-0472">Membrane</keyword>
<feature type="transmembrane region" description="Helical" evidence="1">
    <location>
        <begin position="111"/>
        <end position="128"/>
    </location>
</feature>
<dbReference type="EMBL" id="QSLA01000023">
    <property type="protein sequence ID" value="RHF04148.1"/>
    <property type="molecule type" value="Genomic_DNA"/>
</dbReference>
<dbReference type="InterPro" id="IPR025517">
    <property type="entry name" value="DUF4405"/>
</dbReference>
<gene>
    <name evidence="4" type="ORF">DW701_15575</name>
    <name evidence="3" type="ORF">HF841_01230</name>
</gene>
<keyword evidence="1" id="KW-1133">Transmembrane helix</keyword>
<reference evidence="3 6" key="2">
    <citation type="submission" date="2020-04" db="EMBL/GenBank/DDBJ databases">
        <authorList>
            <person name="Hitch T.C.A."/>
            <person name="Wylensek D."/>
            <person name="Clavel T."/>
        </authorList>
    </citation>
    <scope>NUCLEOTIDE SEQUENCE [LARGE SCALE GENOMIC DNA]</scope>
    <source>
        <strain evidence="3 6">WCA3-601-WT-5E</strain>
    </source>
</reference>
<proteinExistence type="predicted"/>
<keyword evidence="1" id="KW-0812">Transmembrane</keyword>
<evidence type="ECO:0000313" key="4">
    <source>
        <dbReference type="EMBL" id="RHF04148.1"/>
    </source>
</evidence>
<dbReference type="Proteomes" id="UP000520291">
    <property type="component" value="Unassembled WGS sequence"/>
</dbReference>
<reference evidence="4 5" key="1">
    <citation type="submission" date="2018-08" db="EMBL/GenBank/DDBJ databases">
        <title>A genome reference for cultivated species of the human gut microbiota.</title>
        <authorList>
            <person name="Zou Y."/>
            <person name="Xue W."/>
            <person name="Luo G."/>
        </authorList>
    </citation>
    <scope>NUCLEOTIDE SEQUENCE [LARGE SCALE GENOMIC DNA]</scope>
    <source>
        <strain evidence="4 5">AM26-26AC</strain>
    </source>
</reference>
<feature type="domain" description="Flavinylation-associated cytochrome" evidence="2">
    <location>
        <begin position="6"/>
        <end position="62"/>
    </location>
</feature>
<dbReference type="EMBL" id="JABAGL010000001">
    <property type="protein sequence ID" value="NME84662.1"/>
    <property type="molecule type" value="Genomic_DNA"/>
</dbReference>
<dbReference type="AlphaFoldDB" id="A0A415RVT7"/>
<organism evidence="3 6">
    <name type="scientific">Bacteroides eggerthii</name>
    <dbReference type="NCBI Taxonomy" id="28111"/>
    <lineage>
        <taxon>Bacteria</taxon>
        <taxon>Pseudomonadati</taxon>
        <taxon>Bacteroidota</taxon>
        <taxon>Bacteroidia</taxon>
        <taxon>Bacteroidales</taxon>
        <taxon>Bacteroidaceae</taxon>
        <taxon>Bacteroides</taxon>
    </lineage>
</organism>
<evidence type="ECO:0000259" key="2">
    <source>
        <dbReference type="Pfam" id="PF14358"/>
    </source>
</evidence>
<feature type="transmembrane region" description="Helical" evidence="1">
    <location>
        <begin position="40"/>
        <end position="59"/>
    </location>
</feature>
<comment type="caution">
    <text evidence="3">The sequence shown here is derived from an EMBL/GenBank/DDBJ whole genome shotgun (WGS) entry which is preliminary data.</text>
</comment>
<dbReference type="Proteomes" id="UP000283538">
    <property type="component" value="Unassembled WGS sequence"/>
</dbReference>
<feature type="transmembrane region" description="Helical" evidence="1">
    <location>
        <begin position="7"/>
        <end position="28"/>
    </location>
</feature>
<evidence type="ECO:0000313" key="3">
    <source>
        <dbReference type="EMBL" id="NME84662.1"/>
    </source>
</evidence>
<feature type="transmembrane region" description="Helical" evidence="1">
    <location>
        <begin position="80"/>
        <end position="99"/>
    </location>
</feature>
<sequence>MKKIFVIDWILFFVFVLSAFSGIGLHIAGHGNNHELWHNWAVFHVLGSFLFLITVIFHITTHRGWYKGAVRNGLGKKSKITAVLSVVFFLVSVTGIILLGVNGTNSDTGLLHYKIGIATIILCIGHILKRTHLLCKFLKQ</sequence>
<evidence type="ECO:0000313" key="6">
    <source>
        <dbReference type="Proteomes" id="UP000520291"/>
    </source>
</evidence>
<dbReference type="RefSeq" id="WP_017141326.1">
    <property type="nucleotide sequence ID" value="NZ_JABAGL010000001.1"/>
</dbReference>
<evidence type="ECO:0000256" key="1">
    <source>
        <dbReference type="SAM" id="Phobius"/>
    </source>
</evidence>
<accession>A0A415RVT7</accession>